<dbReference type="AlphaFoldDB" id="A0A1Y6MD18"/>
<organism evidence="1 2">
    <name type="scientific">Photobacterium andalusiense</name>
    <dbReference type="NCBI Taxonomy" id="2204296"/>
    <lineage>
        <taxon>Bacteria</taxon>
        <taxon>Pseudomonadati</taxon>
        <taxon>Pseudomonadota</taxon>
        <taxon>Gammaproteobacteria</taxon>
        <taxon>Vibrionales</taxon>
        <taxon>Vibrionaceae</taxon>
        <taxon>Photobacterium</taxon>
    </lineage>
</organism>
<protein>
    <submittedName>
        <fullName evidence="1">Uncharacterized protein</fullName>
    </submittedName>
</protein>
<dbReference type="Proteomes" id="UP000195719">
    <property type="component" value="Unassembled WGS sequence"/>
</dbReference>
<sequence length="35" mass="4169">MVLFDHHRVFVLRNRSYFIDNNVCWVGGKTDKSDV</sequence>
<name>A0A1Y6MD18_9GAMM</name>
<evidence type="ECO:0000313" key="2">
    <source>
        <dbReference type="Proteomes" id="UP000195719"/>
    </source>
</evidence>
<evidence type="ECO:0000313" key="1">
    <source>
        <dbReference type="EMBL" id="SMY34392.1"/>
    </source>
</evidence>
<accession>A0A1Y6MD18</accession>
<reference evidence="2" key="1">
    <citation type="submission" date="2017-06" db="EMBL/GenBank/DDBJ databases">
        <authorList>
            <person name="Rodrigo-Torres L."/>
            <person name="Arahal R.D."/>
            <person name="Lucena T."/>
        </authorList>
    </citation>
    <scope>NUCLEOTIDE SEQUENCE [LARGE SCALE GENOMIC DNA]</scope>
    <source>
        <strain evidence="2">CECT 9192</strain>
    </source>
</reference>
<proteinExistence type="predicted"/>
<dbReference type="EMBL" id="FYAJ01000002">
    <property type="protein sequence ID" value="SMY34392.1"/>
    <property type="molecule type" value="Genomic_DNA"/>
</dbReference>
<keyword evidence="2" id="KW-1185">Reference proteome</keyword>
<gene>
    <name evidence="1" type="ORF">PAND9192_01305</name>
</gene>